<name>A0A1I3K027_9BACL</name>
<proteinExistence type="predicted"/>
<protein>
    <submittedName>
        <fullName evidence="2">Uncharacterized protein</fullName>
    </submittedName>
</protein>
<evidence type="ECO:0000313" key="2">
    <source>
        <dbReference type="EMBL" id="SFI65764.1"/>
    </source>
</evidence>
<keyword evidence="1" id="KW-0472">Membrane</keyword>
<evidence type="ECO:0000256" key="1">
    <source>
        <dbReference type="SAM" id="Phobius"/>
    </source>
</evidence>
<sequence length="42" mass="4755">MDKKQRVAAESVDCMLGILNGLLLSLPIWGLIYLCIRFFILS</sequence>
<organism evidence="2 3">
    <name type="scientific">Thermoflavimicrobium dichotomicum</name>
    <dbReference type="NCBI Taxonomy" id="46223"/>
    <lineage>
        <taxon>Bacteria</taxon>
        <taxon>Bacillati</taxon>
        <taxon>Bacillota</taxon>
        <taxon>Bacilli</taxon>
        <taxon>Bacillales</taxon>
        <taxon>Thermoactinomycetaceae</taxon>
        <taxon>Thermoflavimicrobium</taxon>
    </lineage>
</organism>
<accession>A0A1I3K027</accession>
<keyword evidence="1" id="KW-1133">Transmembrane helix</keyword>
<dbReference type="AlphaFoldDB" id="A0A1I3K027"/>
<gene>
    <name evidence="2" type="ORF">SAMN05421852_101272</name>
</gene>
<dbReference type="EMBL" id="FORR01000001">
    <property type="protein sequence ID" value="SFI65764.1"/>
    <property type="molecule type" value="Genomic_DNA"/>
</dbReference>
<reference evidence="2 3" key="1">
    <citation type="submission" date="2016-10" db="EMBL/GenBank/DDBJ databases">
        <authorList>
            <person name="de Groot N.N."/>
        </authorList>
    </citation>
    <scope>NUCLEOTIDE SEQUENCE [LARGE SCALE GENOMIC DNA]</scope>
    <source>
        <strain evidence="2 3">DSM 44778</strain>
    </source>
</reference>
<dbReference type="Proteomes" id="UP000199545">
    <property type="component" value="Unassembled WGS sequence"/>
</dbReference>
<evidence type="ECO:0000313" key="3">
    <source>
        <dbReference type="Proteomes" id="UP000199545"/>
    </source>
</evidence>
<dbReference type="RefSeq" id="WP_281244514.1">
    <property type="nucleotide sequence ID" value="NZ_FORR01000001.1"/>
</dbReference>
<feature type="transmembrane region" description="Helical" evidence="1">
    <location>
        <begin position="21"/>
        <end position="40"/>
    </location>
</feature>
<keyword evidence="3" id="KW-1185">Reference proteome</keyword>
<keyword evidence="1" id="KW-0812">Transmembrane</keyword>